<protein>
    <submittedName>
        <fullName evidence="2">Uncharacterized protein</fullName>
    </submittedName>
</protein>
<keyword evidence="3" id="KW-1185">Reference proteome</keyword>
<dbReference type="AlphaFoldDB" id="A0AAN9M4T3"/>
<proteinExistence type="predicted"/>
<accession>A0AAN9M4T3</accession>
<evidence type="ECO:0000313" key="2">
    <source>
        <dbReference type="EMBL" id="KAK7345418.1"/>
    </source>
</evidence>
<feature type="compositionally biased region" description="Basic and acidic residues" evidence="1">
    <location>
        <begin position="175"/>
        <end position="200"/>
    </location>
</feature>
<comment type="caution">
    <text evidence="2">The sequence shown here is derived from an EMBL/GenBank/DDBJ whole genome shotgun (WGS) entry which is preliminary data.</text>
</comment>
<name>A0AAN9M4T3_CANGL</name>
<dbReference type="EMBL" id="JAYMYQ010000003">
    <property type="protein sequence ID" value="KAK7345418.1"/>
    <property type="molecule type" value="Genomic_DNA"/>
</dbReference>
<organism evidence="2 3">
    <name type="scientific">Canavalia gladiata</name>
    <name type="common">Sword bean</name>
    <name type="synonym">Dolichos gladiatus</name>
    <dbReference type="NCBI Taxonomy" id="3824"/>
    <lineage>
        <taxon>Eukaryota</taxon>
        <taxon>Viridiplantae</taxon>
        <taxon>Streptophyta</taxon>
        <taxon>Embryophyta</taxon>
        <taxon>Tracheophyta</taxon>
        <taxon>Spermatophyta</taxon>
        <taxon>Magnoliopsida</taxon>
        <taxon>eudicotyledons</taxon>
        <taxon>Gunneridae</taxon>
        <taxon>Pentapetalae</taxon>
        <taxon>rosids</taxon>
        <taxon>fabids</taxon>
        <taxon>Fabales</taxon>
        <taxon>Fabaceae</taxon>
        <taxon>Papilionoideae</taxon>
        <taxon>50 kb inversion clade</taxon>
        <taxon>NPAAA clade</taxon>
        <taxon>indigoferoid/millettioid clade</taxon>
        <taxon>Phaseoleae</taxon>
        <taxon>Canavalia</taxon>
    </lineage>
</organism>
<sequence length="200" mass="22886">MNGAQRGAFDFLEYSGESCWKVLWTSLIILEEADHLLVPSPFWKQEKARTTLENWLTLTDSLSRKQARLDLRKENVQSTLATQIQVGCSLNDSSPMFQNLDFESLELVGKMFEICVPAVFSSSLNSDVYALKVWLNLLVRAIKLSDSYATTKTGSKPRNHMHQEQRRVRGLPQREVQEDMEMRGKGDVHGEEKKMSMSDQ</sequence>
<dbReference type="Proteomes" id="UP001367508">
    <property type="component" value="Unassembled WGS sequence"/>
</dbReference>
<reference evidence="2 3" key="1">
    <citation type="submission" date="2024-01" db="EMBL/GenBank/DDBJ databases">
        <title>The genomes of 5 underutilized Papilionoideae crops provide insights into root nodulation and disease resistanc.</title>
        <authorList>
            <person name="Jiang F."/>
        </authorList>
    </citation>
    <scope>NUCLEOTIDE SEQUENCE [LARGE SCALE GENOMIC DNA]</scope>
    <source>
        <strain evidence="2">LVBAO_FW01</strain>
        <tissue evidence="2">Leaves</tissue>
    </source>
</reference>
<feature type="region of interest" description="Disordered" evidence="1">
    <location>
        <begin position="150"/>
        <end position="200"/>
    </location>
</feature>
<evidence type="ECO:0000313" key="3">
    <source>
        <dbReference type="Proteomes" id="UP001367508"/>
    </source>
</evidence>
<evidence type="ECO:0000256" key="1">
    <source>
        <dbReference type="SAM" id="MobiDB-lite"/>
    </source>
</evidence>
<gene>
    <name evidence="2" type="ORF">VNO77_16022</name>
</gene>